<feature type="chain" id="PRO_5043595550" evidence="1">
    <location>
        <begin position="35"/>
        <end position="178"/>
    </location>
</feature>
<protein>
    <submittedName>
        <fullName evidence="2">Uncharacterized protein</fullName>
    </submittedName>
</protein>
<reference evidence="2 3" key="1">
    <citation type="submission" date="2024-05" db="EMBL/GenBank/DDBJ databases">
        <authorList>
            <person name="Wallberg A."/>
        </authorList>
    </citation>
    <scope>NUCLEOTIDE SEQUENCE [LARGE SCALE GENOMIC DNA]</scope>
</reference>
<gene>
    <name evidence="2" type="ORF">MNOR_LOCUS5886</name>
</gene>
<comment type="caution">
    <text evidence="2">The sequence shown here is derived from an EMBL/GenBank/DDBJ whole genome shotgun (WGS) entry which is preliminary data.</text>
</comment>
<accession>A0AAV2PXE1</accession>
<evidence type="ECO:0000313" key="2">
    <source>
        <dbReference type="EMBL" id="CAL4066639.1"/>
    </source>
</evidence>
<evidence type="ECO:0000256" key="1">
    <source>
        <dbReference type="SAM" id="SignalP"/>
    </source>
</evidence>
<dbReference type="EMBL" id="CAXKWB010002333">
    <property type="protein sequence ID" value="CAL4066639.1"/>
    <property type="molecule type" value="Genomic_DNA"/>
</dbReference>
<dbReference type="Gene3D" id="2.40.50.120">
    <property type="match status" value="1"/>
</dbReference>
<sequence length="178" mass="19890">MLRLSVLPGWRVLQWWSLLLPVMLVAVLTPELEGKQKNLRPKCRETNITLDIRIQKAEVIFYGFVTRVYRVRRGGSGVSVGRRGGSFSSRSAPLYTGELFIVNVFKGAQVLADLLDTRPGIGGVYNLRDKRINVTGFGSVSWCRSPVQEQHTYIVLAREVGGALRAQYDMPSGAVLPW</sequence>
<feature type="non-terminal residue" evidence="2">
    <location>
        <position position="178"/>
    </location>
</feature>
<organism evidence="2 3">
    <name type="scientific">Meganyctiphanes norvegica</name>
    <name type="common">Northern krill</name>
    <name type="synonym">Thysanopoda norvegica</name>
    <dbReference type="NCBI Taxonomy" id="48144"/>
    <lineage>
        <taxon>Eukaryota</taxon>
        <taxon>Metazoa</taxon>
        <taxon>Ecdysozoa</taxon>
        <taxon>Arthropoda</taxon>
        <taxon>Crustacea</taxon>
        <taxon>Multicrustacea</taxon>
        <taxon>Malacostraca</taxon>
        <taxon>Eumalacostraca</taxon>
        <taxon>Eucarida</taxon>
        <taxon>Euphausiacea</taxon>
        <taxon>Euphausiidae</taxon>
        <taxon>Meganyctiphanes</taxon>
    </lineage>
</organism>
<keyword evidence="1" id="KW-0732">Signal</keyword>
<name>A0AAV2PXE1_MEGNR</name>
<dbReference type="Proteomes" id="UP001497623">
    <property type="component" value="Unassembled WGS sequence"/>
</dbReference>
<feature type="signal peptide" evidence="1">
    <location>
        <begin position="1"/>
        <end position="34"/>
    </location>
</feature>
<proteinExistence type="predicted"/>
<dbReference type="AlphaFoldDB" id="A0AAV2PXE1"/>
<keyword evidence="3" id="KW-1185">Reference proteome</keyword>
<evidence type="ECO:0000313" key="3">
    <source>
        <dbReference type="Proteomes" id="UP001497623"/>
    </source>
</evidence>
<dbReference type="InterPro" id="IPR008993">
    <property type="entry name" value="TIMP-like_OB-fold"/>
</dbReference>